<gene>
    <name evidence="5" type="ORF">SpAn4DRAFT_1753</name>
</gene>
<dbReference type="PROSITE" id="PS50893">
    <property type="entry name" value="ABC_TRANSPORTER_2"/>
    <property type="match status" value="1"/>
</dbReference>
<evidence type="ECO:0000256" key="2">
    <source>
        <dbReference type="ARBA" id="ARBA00022741"/>
    </source>
</evidence>
<dbReference type="RefSeq" id="WP_021169495.1">
    <property type="nucleotide sequence ID" value="NZ_CTRP01000003.1"/>
</dbReference>
<dbReference type="InterPro" id="IPR003439">
    <property type="entry name" value="ABC_transporter-like_ATP-bd"/>
</dbReference>
<dbReference type="Pfam" id="PF00005">
    <property type="entry name" value="ABC_tran"/>
    <property type="match status" value="1"/>
</dbReference>
<dbReference type="PROSITE" id="PS00211">
    <property type="entry name" value="ABC_TRANSPORTER_1"/>
    <property type="match status" value="1"/>
</dbReference>
<evidence type="ECO:0000256" key="3">
    <source>
        <dbReference type="ARBA" id="ARBA00022840"/>
    </source>
</evidence>
<dbReference type="GO" id="GO:0035435">
    <property type="term" value="P:phosphate ion transmembrane transport"/>
    <property type="evidence" value="ECO:0007669"/>
    <property type="project" value="InterPro"/>
</dbReference>
<dbReference type="GO" id="GO:0005315">
    <property type="term" value="F:phosphate transmembrane transporter activity"/>
    <property type="evidence" value="ECO:0007669"/>
    <property type="project" value="InterPro"/>
</dbReference>
<dbReference type="InterPro" id="IPR017871">
    <property type="entry name" value="ABC_transporter-like_CS"/>
</dbReference>
<proteinExistence type="predicted"/>
<dbReference type="GO" id="GO:0005524">
    <property type="term" value="F:ATP binding"/>
    <property type="evidence" value="ECO:0007669"/>
    <property type="project" value="UniProtKB-KW"/>
</dbReference>
<dbReference type="SUPFAM" id="SSF52540">
    <property type="entry name" value="P-loop containing nucleoside triphosphate hydrolases"/>
    <property type="match status" value="1"/>
</dbReference>
<dbReference type="PANTHER" id="PTHR43423">
    <property type="entry name" value="ABC TRANSPORTER I FAMILY MEMBER 17"/>
    <property type="match status" value="1"/>
</dbReference>
<keyword evidence="6" id="KW-1185">Reference proteome</keyword>
<keyword evidence="1" id="KW-0813">Transport</keyword>
<evidence type="ECO:0000313" key="6">
    <source>
        <dbReference type="Proteomes" id="UP000049855"/>
    </source>
</evidence>
<dbReference type="InterPro" id="IPR027417">
    <property type="entry name" value="P-loop_NTPase"/>
</dbReference>
<dbReference type="AlphaFoldDB" id="A0A0U1KU57"/>
<accession>A0A0U1KU57</accession>
<evidence type="ECO:0000313" key="5">
    <source>
        <dbReference type="EMBL" id="CQR70775.1"/>
    </source>
</evidence>
<dbReference type="PANTHER" id="PTHR43423:SF1">
    <property type="entry name" value="ABC TRANSPORTER I FAMILY MEMBER 17"/>
    <property type="match status" value="1"/>
</dbReference>
<dbReference type="InterPro" id="IPR005670">
    <property type="entry name" value="PstB-like"/>
</dbReference>
<organism evidence="5 6">
    <name type="scientific">Sporomusa ovata</name>
    <dbReference type="NCBI Taxonomy" id="2378"/>
    <lineage>
        <taxon>Bacteria</taxon>
        <taxon>Bacillati</taxon>
        <taxon>Bacillota</taxon>
        <taxon>Negativicutes</taxon>
        <taxon>Selenomonadales</taxon>
        <taxon>Sporomusaceae</taxon>
        <taxon>Sporomusa</taxon>
    </lineage>
</organism>
<keyword evidence="3 5" id="KW-0067">ATP-binding</keyword>
<dbReference type="GO" id="GO:0016887">
    <property type="term" value="F:ATP hydrolysis activity"/>
    <property type="evidence" value="ECO:0007669"/>
    <property type="project" value="InterPro"/>
</dbReference>
<protein>
    <submittedName>
        <fullName evidence="5">Phosphate transport ATP-binding protein PstB (TC 3.A.1.7.1)</fullName>
    </submittedName>
</protein>
<dbReference type="SMART" id="SM00382">
    <property type="entry name" value="AAA"/>
    <property type="match status" value="1"/>
</dbReference>
<keyword evidence="2" id="KW-0547">Nucleotide-binding</keyword>
<dbReference type="Gene3D" id="3.40.50.300">
    <property type="entry name" value="P-loop containing nucleotide triphosphate hydrolases"/>
    <property type="match status" value="1"/>
</dbReference>
<feature type="domain" description="ABC transporter" evidence="4">
    <location>
        <begin position="2"/>
        <end position="242"/>
    </location>
</feature>
<dbReference type="InterPro" id="IPR003593">
    <property type="entry name" value="AAA+_ATPase"/>
</dbReference>
<dbReference type="Proteomes" id="UP000049855">
    <property type="component" value="Unassembled WGS sequence"/>
</dbReference>
<evidence type="ECO:0000256" key="1">
    <source>
        <dbReference type="ARBA" id="ARBA00022448"/>
    </source>
</evidence>
<name>A0A0U1KU57_9FIRM</name>
<dbReference type="EMBL" id="CTRP01000003">
    <property type="protein sequence ID" value="CQR70775.1"/>
    <property type="molecule type" value="Genomic_DNA"/>
</dbReference>
<sequence length="244" mass="27244">MIKIKEFTAFYAKKQVLHNITANFNRKDITALIGPSGCGKTTLLKSINRTAELQQDFRAAGSIWLDGQDVYQLNDPAAVRRQAGMVLQKPIALPLSVKENILFGPRYYGVRDKAELDTVVTTTLTKVGLWNEVKDKLNSPASELSGGQLQRLSIGRILAVDPRVLLLDEPCSSLDIKSTQLIEKLLVELREHVTIVIVTHNLMQAKRIADQTIFMSAGRIIEYNATALLLEQPQNQITQEFLAF</sequence>
<reference evidence="6" key="1">
    <citation type="submission" date="2015-03" db="EMBL/GenBank/DDBJ databases">
        <authorList>
            <person name="Nijsse Bart"/>
        </authorList>
    </citation>
    <scope>NUCLEOTIDE SEQUENCE [LARGE SCALE GENOMIC DNA]</scope>
</reference>
<dbReference type="GO" id="GO:0016020">
    <property type="term" value="C:membrane"/>
    <property type="evidence" value="ECO:0007669"/>
    <property type="project" value="InterPro"/>
</dbReference>
<evidence type="ECO:0000259" key="4">
    <source>
        <dbReference type="PROSITE" id="PS50893"/>
    </source>
</evidence>
<dbReference type="CDD" id="cd03260">
    <property type="entry name" value="ABC_PstB_phosphate_transporter"/>
    <property type="match status" value="1"/>
</dbReference>